<dbReference type="InterPro" id="IPR000836">
    <property type="entry name" value="PRTase_dom"/>
</dbReference>
<comment type="caution">
    <text evidence="4">The sequence shown here is derived from an EMBL/GenBank/DDBJ whole genome shotgun (WGS) entry which is preliminary data.</text>
</comment>
<feature type="domain" description="Phosphoribosyltransferase" evidence="3">
    <location>
        <begin position="62"/>
        <end position="201"/>
    </location>
</feature>
<organism evidence="4">
    <name type="scientific">termite gut metagenome</name>
    <dbReference type="NCBI Taxonomy" id="433724"/>
    <lineage>
        <taxon>unclassified sequences</taxon>
        <taxon>metagenomes</taxon>
        <taxon>organismal metagenomes</taxon>
    </lineage>
</organism>
<gene>
    <name evidence="4" type="ORF">EZS27_017604</name>
</gene>
<dbReference type="AlphaFoldDB" id="A0A5J4RMF6"/>
<evidence type="ECO:0000256" key="2">
    <source>
        <dbReference type="ARBA" id="ARBA00022679"/>
    </source>
</evidence>
<dbReference type="GO" id="GO:0016757">
    <property type="term" value="F:glycosyltransferase activity"/>
    <property type="evidence" value="ECO:0007669"/>
    <property type="project" value="UniProtKB-KW"/>
</dbReference>
<dbReference type="PANTHER" id="PTHR43363:SF1">
    <property type="entry name" value="HYPOXANTHINE-GUANINE PHOSPHORIBOSYLTRANSFERASE"/>
    <property type="match status" value="1"/>
</dbReference>
<dbReference type="Pfam" id="PF00156">
    <property type="entry name" value="Pribosyltran"/>
    <property type="match status" value="1"/>
</dbReference>
<sequence length="218" mass="24658">MCNLISIISTIAALFTIVECANKFVIFSMEHLAMAIEAKAVNKDIKPVFSILNQGFFARLTWKQSVKGAKYVANKVKEEKFEPTLIIGIGRGGAIFGSLISVNLGNMPIIVMDRRYKWPEVGRTVDIIFDFKVPKELLKRVLLVAGEVNIGGTITEFHKYLTEQEGVEAIKLCAFYKQKGNMAGKIDYNYIEGSKIMLMPWQDNNYIRDSIRHETKMP</sequence>
<dbReference type="PANTHER" id="PTHR43363">
    <property type="entry name" value="HYPOXANTHINE PHOSPHORIBOSYLTRANSFERASE"/>
    <property type="match status" value="1"/>
</dbReference>
<evidence type="ECO:0000259" key="3">
    <source>
        <dbReference type="Pfam" id="PF00156"/>
    </source>
</evidence>
<reference evidence="4" key="1">
    <citation type="submission" date="2019-03" db="EMBL/GenBank/DDBJ databases">
        <title>Single cell metagenomics reveals metabolic interactions within the superorganism composed of flagellate Streblomastix strix and complex community of Bacteroidetes bacteria on its surface.</title>
        <authorList>
            <person name="Treitli S.C."/>
            <person name="Kolisko M."/>
            <person name="Husnik F."/>
            <person name="Keeling P."/>
            <person name="Hampl V."/>
        </authorList>
    </citation>
    <scope>NUCLEOTIDE SEQUENCE</scope>
    <source>
        <strain evidence="4">STM</strain>
    </source>
</reference>
<evidence type="ECO:0000313" key="4">
    <source>
        <dbReference type="EMBL" id="KAA6334041.1"/>
    </source>
</evidence>
<dbReference type="EMBL" id="SNRY01001041">
    <property type="protein sequence ID" value="KAA6334041.1"/>
    <property type="molecule type" value="Genomic_DNA"/>
</dbReference>
<protein>
    <recommendedName>
        <fullName evidence="3">Phosphoribosyltransferase domain-containing protein</fullName>
    </recommendedName>
</protein>
<accession>A0A5J4RMF6</accession>
<dbReference type="SUPFAM" id="SSF53271">
    <property type="entry name" value="PRTase-like"/>
    <property type="match status" value="1"/>
</dbReference>
<dbReference type="Gene3D" id="3.40.50.2020">
    <property type="match status" value="1"/>
</dbReference>
<proteinExistence type="predicted"/>
<evidence type="ECO:0000256" key="1">
    <source>
        <dbReference type="ARBA" id="ARBA00022676"/>
    </source>
</evidence>
<keyword evidence="1" id="KW-0328">Glycosyltransferase</keyword>
<keyword evidence="2" id="KW-0808">Transferase</keyword>
<dbReference type="InterPro" id="IPR029057">
    <property type="entry name" value="PRTase-like"/>
</dbReference>
<name>A0A5J4RMF6_9ZZZZ</name>